<dbReference type="EMBL" id="AAHK01000396">
    <property type="protein sequence ID" value="EAN92895.1"/>
    <property type="molecule type" value="Genomic_DNA"/>
</dbReference>
<dbReference type="Proteomes" id="UP000002296">
    <property type="component" value="Unassembled WGS sequence"/>
</dbReference>
<proteinExistence type="predicted"/>
<dbReference type="SMR" id="Q4DK35"/>
<protein>
    <submittedName>
        <fullName evidence="1">Uncharacterized protein</fullName>
    </submittedName>
</protein>
<dbReference type="STRING" id="353153.Q4DK35"/>
<reference evidence="1 2" key="1">
    <citation type="journal article" date="2005" name="Science">
        <title>The genome sequence of Trypanosoma cruzi, etiologic agent of Chagas disease.</title>
        <authorList>
            <person name="El-Sayed N.M."/>
            <person name="Myler P.J."/>
            <person name="Bartholomeu D.C."/>
            <person name="Nilsson D."/>
            <person name="Aggarwal G."/>
            <person name="Tran A.N."/>
            <person name="Ghedin E."/>
            <person name="Worthey E.A."/>
            <person name="Delcher A.L."/>
            <person name="Blandin G."/>
            <person name="Westenberger S.J."/>
            <person name="Caler E."/>
            <person name="Cerqueira G.C."/>
            <person name="Branche C."/>
            <person name="Haas B."/>
            <person name="Anupama A."/>
            <person name="Arner E."/>
            <person name="Aslund L."/>
            <person name="Attipoe P."/>
            <person name="Bontempi E."/>
            <person name="Bringaud F."/>
            <person name="Burton P."/>
            <person name="Cadag E."/>
            <person name="Campbell D.A."/>
            <person name="Carrington M."/>
            <person name="Crabtree J."/>
            <person name="Darban H."/>
            <person name="da Silveira J.F."/>
            <person name="de Jong P."/>
            <person name="Edwards K."/>
            <person name="Englund P.T."/>
            <person name="Fazelina G."/>
            <person name="Feldblyum T."/>
            <person name="Ferella M."/>
            <person name="Frasch A.C."/>
            <person name="Gull K."/>
            <person name="Horn D."/>
            <person name="Hou L."/>
            <person name="Huang Y."/>
            <person name="Kindlund E."/>
            <person name="Klingbeil M."/>
            <person name="Kluge S."/>
            <person name="Koo H."/>
            <person name="Lacerda D."/>
            <person name="Levin M.J."/>
            <person name="Lorenzi H."/>
            <person name="Louie T."/>
            <person name="Machado C.R."/>
            <person name="McCulloch R."/>
            <person name="McKenna A."/>
            <person name="Mizuno Y."/>
            <person name="Mottram J.C."/>
            <person name="Nelson S."/>
            <person name="Ochaya S."/>
            <person name="Osoegawa K."/>
            <person name="Pai G."/>
            <person name="Parsons M."/>
            <person name="Pentony M."/>
            <person name="Pettersson U."/>
            <person name="Pop M."/>
            <person name="Ramirez J.L."/>
            <person name="Rinta J."/>
            <person name="Robertson L."/>
            <person name="Salzberg S.L."/>
            <person name="Sanchez D.O."/>
            <person name="Seyler A."/>
            <person name="Sharma R."/>
            <person name="Shetty J."/>
            <person name="Simpson A.J."/>
            <person name="Sisk E."/>
            <person name="Tammi M.T."/>
            <person name="Tarleton R."/>
            <person name="Teixeira S."/>
            <person name="Van Aken S."/>
            <person name="Vogt C."/>
            <person name="Ward P.N."/>
            <person name="Wickstead B."/>
            <person name="Wortman J."/>
            <person name="White O."/>
            <person name="Fraser C.M."/>
            <person name="Stuart K.D."/>
            <person name="Andersson B."/>
        </authorList>
    </citation>
    <scope>NUCLEOTIDE SEQUENCE [LARGE SCALE GENOMIC DNA]</scope>
    <source>
        <strain evidence="1 2">CL Brener</strain>
    </source>
</reference>
<dbReference type="Gene3D" id="1.10.4080.10">
    <property type="entry name" value="ADP-ribosylation/Crystallin J1"/>
    <property type="match status" value="1"/>
</dbReference>
<dbReference type="InParanoid" id="Q4DK35"/>
<gene>
    <name evidence="1" type="ORF">Tc00.1047053508827.120</name>
</gene>
<sequence length="469" mass="50156">MFVCPSVCVCVYVCCCECQFISFFHFFSATAVNAEGNFESEGQGLHGYVRVSIHTAEIKKKKKGRSLTEEEKQTTTTGTKRKGEVMVATLNHNSVPRTTNFYENSLKQLSDIQQKQTGLLIGAVVADAAARGLDGCSADEIAEFARAQAKFNSGGGEEEAEEELLVFVRAGPQRRSSGPSLTGALQHHSYTCLLLRQLLRAMASARGEFPVSYVKDHWVSIARAHPQWFAAEHASLLNVLGVVLPLPVIYPWADDTTLRSYATQFIDFLTEPPVGQAAAEKTRSAVKSYTFSALGVALRCLQSNPDPSRNAAIMAVPGTADLFPEDLALLCPARTHKELLSQLIDANSTGCAAGGAAATPISMCGGSSSCGAGSPSLPVSARPFVRDVCVAREALVVARNARSFADGVRAAIRLGGPVCQRSLLVGGLLGARMGVRCISPSWLSATHDHSPLATLAIEVAQWSWNPPHH</sequence>
<dbReference type="OMA" id="QWSWNPP"/>
<dbReference type="KEGG" id="tcr:508827.120"/>
<dbReference type="PaxDb" id="353153-Q4DK35"/>
<dbReference type="RefSeq" id="XP_814746.1">
    <property type="nucleotide sequence ID" value="XM_809653.1"/>
</dbReference>
<dbReference type="AlphaFoldDB" id="Q4DK35"/>
<comment type="caution">
    <text evidence="1">The sequence shown here is derived from an EMBL/GenBank/DDBJ whole genome shotgun (WGS) entry which is preliminary data.</text>
</comment>
<dbReference type="InterPro" id="IPR036705">
    <property type="entry name" value="Ribosyl_crysJ1_sf"/>
</dbReference>
<evidence type="ECO:0000313" key="2">
    <source>
        <dbReference type="Proteomes" id="UP000002296"/>
    </source>
</evidence>
<dbReference type="eggNOG" id="ENOG502QUQ7">
    <property type="taxonomic scope" value="Eukaryota"/>
</dbReference>
<dbReference type="GeneID" id="3546336"/>
<organism evidence="1 2">
    <name type="scientific">Trypanosoma cruzi (strain CL Brener)</name>
    <dbReference type="NCBI Taxonomy" id="353153"/>
    <lineage>
        <taxon>Eukaryota</taxon>
        <taxon>Discoba</taxon>
        <taxon>Euglenozoa</taxon>
        <taxon>Kinetoplastea</taxon>
        <taxon>Metakinetoplastina</taxon>
        <taxon>Trypanosomatida</taxon>
        <taxon>Trypanosomatidae</taxon>
        <taxon>Trypanosoma</taxon>
        <taxon>Schizotrypanum</taxon>
    </lineage>
</organism>
<name>Q4DK35_TRYCC</name>
<dbReference type="SUPFAM" id="SSF101478">
    <property type="entry name" value="ADP-ribosylglycohydrolase"/>
    <property type="match status" value="1"/>
</dbReference>
<keyword evidence="2" id="KW-1185">Reference proteome</keyword>
<accession>Q4DK35</accession>
<evidence type="ECO:0000313" key="1">
    <source>
        <dbReference type="EMBL" id="EAN92895.1"/>
    </source>
</evidence>